<keyword evidence="2" id="KW-1185">Reference proteome</keyword>
<proteinExistence type="predicted"/>
<dbReference type="EMBL" id="CP149822">
    <property type="protein sequence ID" value="WZN41811.1"/>
    <property type="molecule type" value="Genomic_DNA"/>
</dbReference>
<evidence type="ECO:0000313" key="1">
    <source>
        <dbReference type="EMBL" id="WZN41811.1"/>
    </source>
</evidence>
<name>A0ABZ2YPV7_9BACT</name>
<reference evidence="2" key="1">
    <citation type="submission" date="2024-03" db="EMBL/GenBank/DDBJ databases">
        <title>Chitinophaga horti sp. nov., isolated from garden soil.</title>
        <authorList>
            <person name="Lee D.S."/>
            <person name="Han D.M."/>
            <person name="Baek J.H."/>
            <person name="Choi D.G."/>
            <person name="Jeon J.H."/>
            <person name="Jeon C.O."/>
        </authorList>
    </citation>
    <scope>NUCLEOTIDE SEQUENCE [LARGE SCALE GENOMIC DNA]</scope>
    <source>
        <strain evidence="2">GPA1</strain>
    </source>
</reference>
<organism evidence="1 2">
    <name type="scientific">Chitinophaga pollutisoli</name>
    <dbReference type="NCBI Taxonomy" id="3133966"/>
    <lineage>
        <taxon>Bacteria</taxon>
        <taxon>Pseudomonadati</taxon>
        <taxon>Bacteroidota</taxon>
        <taxon>Chitinophagia</taxon>
        <taxon>Chitinophagales</taxon>
        <taxon>Chitinophagaceae</taxon>
        <taxon>Chitinophaga</taxon>
    </lineage>
</organism>
<gene>
    <name evidence="1" type="ORF">WJU16_02015</name>
</gene>
<sequence length="211" mass="23551">MLLEDPAIEGNEAVPDQVAGNKTNDCQIVTLPTKEDAEQLFRESLDRLLEVNKWKETSEKPLAAFQLSDAAGRPVQRKAAPGDYIRIRLPGPGNPSGEGFDWVVIEAITEQMHIRSDALTVTMRVRPAPQPEKPRRQVSHFFRRYATSSFMVKLQGRTVSACVFGRNEVPNTEAKGILTKLRNLLVAVTAMLGFSHFQWKSLVKGIVGIRK</sequence>
<dbReference type="Proteomes" id="UP001485459">
    <property type="component" value="Chromosome"/>
</dbReference>
<dbReference type="RefSeq" id="WP_341836659.1">
    <property type="nucleotide sequence ID" value="NZ_CP149822.1"/>
</dbReference>
<accession>A0ABZ2YPV7</accession>
<evidence type="ECO:0000313" key="2">
    <source>
        <dbReference type="Proteomes" id="UP001485459"/>
    </source>
</evidence>
<protein>
    <submittedName>
        <fullName evidence="1">Uncharacterized protein</fullName>
    </submittedName>
</protein>